<dbReference type="SUPFAM" id="SSF52374">
    <property type="entry name" value="Nucleotidylyl transferase"/>
    <property type="match status" value="1"/>
</dbReference>
<gene>
    <name evidence="1" type="ORF">UR08_10420</name>
</gene>
<comment type="caution">
    <text evidence="1">The sequence shown here is derived from an EMBL/GenBank/DDBJ whole genome shotgun (WGS) entry which is preliminary data.</text>
</comment>
<dbReference type="Proteomes" id="UP000257055">
    <property type="component" value="Unassembled WGS sequence"/>
</dbReference>
<evidence type="ECO:0000313" key="2">
    <source>
        <dbReference type="Proteomes" id="UP000257055"/>
    </source>
</evidence>
<accession>A0A3D8TRT9</accession>
<reference evidence="2" key="1">
    <citation type="submission" date="2015-04" db="EMBL/GenBank/DDBJ databases">
        <authorList>
            <person name="Schardt J."/>
            <person name="Mueller-Herbst S."/>
            <person name="Scherer S."/>
            <person name="Huptas C."/>
        </authorList>
    </citation>
    <scope>NUCLEOTIDE SEQUENCE [LARGE SCALE GENOMIC DNA]</scope>
    <source>
        <strain evidence="2">Kiel-L1</strain>
    </source>
</reference>
<protein>
    <recommendedName>
        <fullName evidence="3">Cytidyltransferase-like domain-containing protein</fullName>
    </recommendedName>
</protein>
<evidence type="ECO:0008006" key="3">
    <source>
        <dbReference type="Google" id="ProtNLM"/>
    </source>
</evidence>
<keyword evidence="2" id="KW-1185">Reference proteome</keyword>
<dbReference type="RefSeq" id="WP_115753584.1">
    <property type="nucleotide sequence ID" value="NZ_LARY01000002.1"/>
</dbReference>
<sequence length="185" mass="21638">MERKAVTFGRFNTFSRGHESFIQSILLEWSKVSIGVIENNPITVEDNLFANFIKECDRNYIKPLNKIQHRMNLMELILDEKNFLENCSIIKINRPELYPEKFNEMFPKNVYDVVFAIDTDSQFDIKKIGIFELLLNRPIKLVKPDKIIHSSDIIKMGIEEIGFSRSAIDYCQKHGIPLGGEYYEK</sequence>
<name>A0A3D8TRT9_9LIST</name>
<proteinExistence type="predicted"/>
<dbReference type="AlphaFoldDB" id="A0A3D8TRT9"/>
<dbReference type="EMBL" id="LARY01000002">
    <property type="protein sequence ID" value="RDX01324.1"/>
    <property type="molecule type" value="Genomic_DNA"/>
</dbReference>
<evidence type="ECO:0000313" key="1">
    <source>
        <dbReference type="EMBL" id="RDX01324.1"/>
    </source>
</evidence>
<organism evidence="1 2">
    <name type="scientific">Listeria kieliensis</name>
    <dbReference type="NCBI Taxonomy" id="1621700"/>
    <lineage>
        <taxon>Bacteria</taxon>
        <taxon>Bacillati</taxon>
        <taxon>Bacillota</taxon>
        <taxon>Bacilli</taxon>
        <taxon>Bacillales</taxon>
        <taxon>Listeriaceae</taxon>
        <taxon>Listeria</taxon>
    </lineage>
</organism>
<dbReference type="Gene3D" id="3.40.50.620">
    <property type="entry name" value="HUPs"/>
    <property type="match status" value="1"/>
</dbReference>
<dbReference type="InterPro" id="IPR014729">
    <property type="entry name" value="Rossmann-like_a/b/a_fold"/>
</dbReference>